<dbReference type="PANTHER" id="PTHR43327">
    <property type="entry name" value="STOMATIN-LIKE PROTEIN 2, MITOCHONDRIAL"/>
    <property type="match status" value="1"/>
</dbReference>
<organism evidence="2 3">
    <name type="scientific">Oldenlandia corymbosa var. corymbosa</name>
    <dbReference type="NCBI Taxonomy" id="529605"/>
    <lineage>
        <taxon>Eukaryota</taxon>
        <taxon>Viridiplantae</taxon>
        <taxon>Streptophyta</taxon>
        <taxon>Embryophyta</taxon>
        <taxon>Tracheophyta</taxon>
        <taxon>Spermatophyta</taxon>
        <taxon>Magnoliopsida</taxon>
        <taxon>eudicotyledons</taxon>
        <taxon>Gunneridae</taxon>
        <taxon>Pentapetalae</taxon>
        <taxon>asterids</taxon>
        <taxon>lamiids</taxon>
        <taxon>Gentianales</taxon>
        <taxon>Rubiaceae</taxon>
        <taxon>Rubioideae</taxon>
        <taxon>Spermacoceae</taxon>
        <taxon>Hedyotis-Oldenlandia complex</taxon>
        <taxon>Oldenlandia</taxon>
    </lineage>
</organism>
<dbReference type="SUPFAM" id="SSF117892">
    <property type="entry name" value="Band 7/SPFH domain"/>
    <property type="match status" value="1"/>
</dbReference>
<evidence type="ECO:0000259" key="1">
    <source>
        <dbReference type="SMART" id="SM00244"/>
    </source>
</evidence>
<dbReference type="GO" id="GO:0005739">
    <property type="term" value="C:mitochondrion"/>
    <property type="evidence" value="ECO:0007669"/>
    <property type="project" value="TreeGrafter"/>
</dbReference>
<dbReference type="Gene3D" id="3.30.479.30">
    <property type="entry name" value="Band 7 domain"/>
    <property type="match status" value="1"/>
</dbReference>
<dbReference type="GO" id="GO:0007005">
    <property type="term" value="P:mitochondrion organization"/>
    <property type="evidence" value="ECO:0007669"/>
    <property type="project" value="TreeGrafter"/>
</dbReference>
<reference evidence="2" key="1">
    <citation type="submission" date="2023-03" db="EMBL/GenBank/DDBJ databases">
        <authorList>
            <person name="Julca I."/>
        </authorList>
    </citation>
    <scope>NUCLEOTIDE SEQUENCE</scope>
</reference>
<name>A0AAV1CQX7_OLDCO</name>
<dbReference type="Pfam" id="PF01145">
    <property type="entry name" value="Band_7"/>
    <property type="match status" value="1"/>
</dbReference>
<evidence type="ECO:0000313" key="2">
    <source>
        <dbReference type="EMBL" id="CAI9097553.1"/>
    </source>
</evidence>
<sequence>MNPSVIRSANKLRQLKHIGNRPNSSPVRTIANVSPSFVNRRSDHYTHLSPRHSRCLSALSYSKHFRSGDARREIWKEMVDYSVVWPSRYVHAPINLGIHVVPDDKAYVVERLGRYLKTLWGGTHLLIPLVDRISFVHGLRNQCVPLYPLVATTKDKRRVTLDSFLSYRIFNPKLASYEAKNPLSYMVLRAVDVMRSEIFKINLKDLGVKLFDITEKAKELQMVMKSLEFEGVAPDIKEDLITVQNFAKALKSPEFAENPVARDLRKLGETIITVAKMAIKAAKRKDGASSEVSKEKGEGAMVGAIGSIKKEEAVKK</sequence>
<protein>
    <submittedName>
        <fullName evidence="2">OLC1v1034011C2</fullName>
    </submittedName>
</protein>
<keyword evidence="3" id="KW-1185">Reference proteome</keyword>
<dbReference type="InterPro" id="IPR050710">
    <property type="entry name" value="Band7/mec-2_domain"/>
</dbReference>
<dbReference type="EMBL" id="OX459120">
    <property type="protein sequence ID" value="CAI9097553.1"/>
    <property type="molecule type" value="Genomic_DNA"/>
</dbReference>
<dbReference type="InterPro" id="IPR001107">
    <property type="entry name" value="Band_7"/>
</dbReference>
<dbReference type="InterPro" id="IPR036013">
    <property type="entry name" value="Band_7/SPFH_dom_sf"/>
</dbReference>
<feature type="domain" description="Band 7" evidence="1">
    <location>
        <begin position="96"/>
        <end position="252"/>
    </location>
</feature>
<evidence type="ECO:0000313" key="3">
    <source>
        <dbReference type="Proteomes" id="UP001161247"/>
    </source>
</evidence>
<accession>A0AAV1CQX7</accession>
<dbReference type="PANTHER" id="PTHR43327:SF10">
    <property type="entry name" value="STOMATIN-LIKE PROTEIN 2, MITOCHONDRIAL"/>
    <property type="match status" value="1"/>
</dbReference>
<dbReference type="SMART" id="SM00244">
    <property type="entry name" value="PHB"/>
    <property type="match status" value="1"/>
</dbReference>
<dbReference type="AlphaFoldDB" id="A0AAV1CQX7"/>
<dbReference type="Proteomes" id="UP001161247">
    <property type="component" value="Chromosome 3"/>
</dbReference>
<gene>
    <name evidence="2" type="ORF">OLC1_LOCUS8008</name>
</gene>
<proteinExistence type="predicted"/>